<accession>A0A939EUG4</accession>
<evidence type="ECO:0000313" key="4">
    <source>
        <dbReference type="Proteomes" id="UP000664144"/>
    </source>
</evidence>
<dbReference type="NCBIfam" id="TIGR04183">
    <property type="entry name" value="Por_Secre_tail"/>
    <property type="match status" value="1"/>
</dbReference>
<dbReference type="Proteomes" id="UP000664144">
    <property type="component" value="Unassembled WGS sequence"/>
</dbReference>
<reference evidence="3" key="1">
    <citation type="submission" date="2021-03" db="EMBL/GenBank/DDBJ databases">
        <authorList>
            <person name="Kim M.K."/>
        </authorList>
    </citation>
    <scope>NUCLEOTIDE SEQUENCE</scope>
    <source>
        <strain evidence="3">BT186</strain>
    </source>
</reference>
<dbReference type="Pfam" id="PF18962">
    <property type="entry name" value="Por_Secre_tail"/>
    <property type="match status" value="1"/>
</dbReference>
<gene>
    <name evidence="3" type="ORF">J0X19_05280</name>
</gene>
<dbReference type="Gene3D" id="2.40.128.720">
    <property type="match status" value="3"/>
</dbReference>
<dbReference type="EMBL" id="JAFLQZ010000003">
    <property type="protein sequence ID" value="MBO0357349.1"/>
    <property type="molecule type" value="Genomic_DNA"/>
</dbReference>
<feature type="region of interest" description="Disordered" evidence="1">
    <location>
        <begin position="1"/>
        <end position="35"/>
    </location>
</feature>
<comment type="caution">
    <text evidence="3">The sequence shown here is derived from an EMBL/GenBank/DDBJ whole genome shotgun (WGS) entry which is preliminary data.</text>
</comment>
<dbReference type="RefSeq" id="WP_206982172.1">
    <property type="nucleotide sequence ID" value="NZ_JAFLQZ010000003.1"/>
</dbReference>
<keyword evidence="4" id="KW-1185">Reference proteome</keyword>
<protein>
    <submittedName>
        <fullName evidence="3">T9SS type A sorting domain-containing protein</fullName>
    </submittedName>
</protein>
<evidence type="ECO:0000256" key="1">
    <source>
        <dbReference type="SAM" id="MobiDB-lite"/>
    </source>
</evidence>
<feature type="domain" description="Secretion system C-terminal sorting" evidence="2">
    <location>
        <begin position="340"/>
        <end position="415"/>
    </location>
</feature>
<organism evidence="3 4">
    <name type="scientific">Hymenobacter telluris</name>
    <dbReference type="NCBI Taxonomy" id="2816474"/>
    <lineage>
        <taxon>Bacteria</taxon>
        <taxon>Pseudomonadati</taxon>
        <taxon>Bacteroidota</taxon>
        <taxon>Cytophagia</taxon>
        <taxon>Cytophagales</taxon>
        <taxon>Hymenobacteraceae</taxon>
        <taxon>Hymenobacter</taxon>
    </lineage>
</organism>
<proteinExistence type="predicted"/>
<dbReference type="AlphaFoldDB" id="A0A939EUG4"/>
<sequence length="417" mass="47112">MPQHSPRAASAGTAHRGITTTVTVPGRSVGHDWNSTTNRWVEGTIGTHTYDARANATQIVYTDSVTSQPRSRELYTYNLRNQVTESTYQSWLGSAYVNEQREQYAYDAQGNITLETYQTWNGTAWTTQSSYRTTNTYNSANVLTSRVYEELNINNNTWQPDGRITFTLNSNNQWSEAVYQEWSNGAYVNDERTRNITWYDWSKLLPSYLEDQEWVGGAWVDDQRSTITYQPNGSNVEVQQQSTAPNTWVNDDRITTTYDNFGNLILDQYESWNSSNTWVIVGADRTLLSYTAANQVRRAVEQDYNTSLNRYVNSYVTTYSNFVTLGTRRASGFEATATLHPNPTTDAATISLRGLREQGAVQAEVLNTLGQVVQTFSVRVQQGGVKQQINLASYPAGVYTVRLHTTEGTVAKRVVKQ</sequence>
<evidence type="ECO:0000313" key="3">
    <source>
        <dbReference type="EMBL" id="MBO0357349.1"/>
    </source>
</evidence>
<name>A0A939EUG4_9BACT</name>
<evidence type="ECO:0000259" key="2">
    <source>
        <dbReference type="Pfam" id="PF18962"/>
    </source>
</evidence>
<dbReference type="InterPro" id="IPR026444">
    <property type="entry name" value="Secre_tail"/>
</dbReference>